<dbReference type="EMBL" id="JAAGAX010000014">
    <property type="protein sequence ID" value="KAF2292247.1"/>
    <property type="molecule type" value="Genomic_DNA"/>
</dbReference>
<sequence>MSITQCPFVEQASLFSETSNSKDVDFGSFLRQDYLSATFNDQNGSAEVNAVVPESSVSDRVEKIPDLLAEQVIASEGESAEVRLTKSFNHTGLETVLVDLLRGG</sequence>
<comment type="caution">
    <text evidence="1">The sequence shown here is derived from an EMBL/GenBank/DDBJ whole genome shotgun (WGS) entry which is preliminary data.</text>
</comment>
<organism evidence="1 2">
    <name type="scientific">Hevea brasiliensis</name>
    <name type="common">Para rubber tree</name>
    <name type="synonym">Siphonia brasiliensis</name>
    <dbReference type="NCBI Taxonomy" id="3981"/>
    <lineage>
        <taxon>Eukaryota</taxon>
        <taxon>Viridiplantae</taxon>
        <taxon>Streptophyta</taxon>
        <taxon>Embryophyta</taxon>
        <taxon>Tracheophyta</taxon>
        <taxon>Spermatophyta</taxon>
        <taxon>Magnoliopsida</taxon>
        <taxon>eudicotyledons</taxon>
        <taxon>Gunneridae</taxon>
        <taxon>Pentapetalae</taxon>
        <taxon>rosids</taxon>
        <taxon>fabids</taxon>
        <taxon>Malpighiales</taxon>
        <taxon>Euphorbiaceae</taxon>
        <taxon>Crotonoideae</taxon>
        <taxon>Micrandreae</taxon>
        <taxon>Hevea</taxon>
    </lineage>
</organism>
<accession>A0A6A6KUC9</accession>
<keyword evidence="2" id="KW-1185">Reference proteome</keyword>
<dbReference type="Proteomes" id="UP000467840">
    <property type="component" value="Chromosome 13"/>
</dbReference>
<evidence type="ECO:0000313" key="2">
    <source>
        <dbReference type="Proteomes" id="UP000467840"/>
    </source>
</evidence>
<reference evidence="1 2" key="1">
    <citation type="journal article" date="2020" name="Mol. Plant">
        <title>The Chromosome-Based Rubber Tree Genome Provides New Insights into Spurge Genome Evolution and Rubber Biosynthesis.</title>
        <authorList>
            <person name="Liu J."/>
            <person name="Shi C."/>
            <person name="Shi C.C."/>
            <person name="Li W."/>
            <person name="Zhang Q.J."/>
            <person name="Zhang Y."/>
            <person name="Li K."/>
            <person name="Lu H.F."/>
            <person name="Shi C."/>
            <person name="Zhu S.T."/>
            <person name="Xiao Z.Y."/>
            <person name="Nan H."/>
            <person name="Yue Y."/>
            <person name="Zhu X.G."/>
            <person name="Wu Y."/>
            <person name="Hong X.N."/>
            <person name="Fan G.Y."/>
            <person name="Tong Y."/>
            <person name="Zhang D."/>
            <person name="Mao C.L."/>
            <person name="Liu Y.L."/>
            <person name="Hao S.J."/>
            <person name="Liu W.Q."/>
            <person name="Lv M.Q."/>
            <person name="Zhang H.B."/>
            <person name="Liu Y."/>
            <person name="Hu-Tang G.R."/>
            <person name="Wang J.P."/>
            <person name="Wang J.H."/>
            <person name="Sun Y.H."/>
            <person name="Ni S.B."/>
            <person name="Chen W.B."/>
            <person name="Zhang X.C."/>
            <person name="Jiao Y.N."/>
            <person name="Eichler E.E."/>
            <person name="Li G.H."/>
            <person name="Liu X."/>
            <person name="Gao L.Z."/>
        </authorList>
    </citation>
    <scope>NUCLEOTIDE SEQUENCE [LARGE SCALE GENOMIC DNA]</scope>
    <source>
        <strain evidence="2">cv. GT1</strain>
        <tissue evidence="1">Leaf</tissue>
    </source>
</reference>
<gene>
    <name evidence="1" type="ORF">GH714_018064</name>
</gene>
<protein>
    <submittedName>
        <fullName evidence="1">Uncharacterized protein</fullName>
    </submittedName>
</protein>
<dbReference type="AlphaFoldDB" id="A0A6A6KUC9"/>
<name>A0A6A6KUC9_HEVBR</name>
<evidence type="ECO:0000313" key="1">
    <source>
        <dbReference type="EMBL" id="KAF2292247.1"/>
    </source>
</evidence>
<proteinExistence type="predicted"/>